<evidence type="ECO:0008006" key="4">
    <source>
        <dbReference type="Google" id="ProtNLM"/>
    </source>
</evidence>
<protein>
    <recommendedName>
        <fullName evidence="4">Ribosomally synthesized peptide with SipW-like signal peptide</fullName>
    </recommendedName>
</protein>
<comment type="caution">
    <text evidence="2">The sequence shown here is derived from an EMBL/GenBank/DDBJ whole genome shotgun (WGS) entry which is preliminary data.</text>
</comment>
<gene>
    <name evidence="2" type="ORF">GCM10009786_06110</name>
</gene>
<keyword evidence="1" id="KW-0732">Signal</keyword>
<reference evidence="3" key="1">
    <citation type="journal article" date="2019" name="Int. J. Syst. Evol. Microbiol.">
        <title>The Global Catalogue of Microorganisms (GCM) 10K type strain sequencing project: providing services to taxonomists for standard genome sequencing and annotation.</title>
        <authorList>
            <consortium name="The Broad Institute Genomics Platform"/>
            <consortium name="The Broad Institute Genome Sequencing Center for Infectious Disease"/>
            <person name="Wu L."/>
            <person name="Ma J."/>
        </authorList>
    </citation>
    <scope>NUCLEOTIDE SEQUENCE [LARGE SCALE GENOMIC DNA]</scope>
    <source>
        <strain evidence="3">JCM 14919</strain>
    </source>
</reference>
<evidence type="ECO:0000313" key="3">
    <source>
        <dbReference type="Proteomes" id="UP001501084"/>
    </source>
</evidence>
<feature type="signal peptide" evidence="1">
    <location>
        <begin position="1"/>
        <end position="27"/>
    </location>
</feature>
<name>A0ABP5MUE4_9MICO</name>
<dbReference type="RefSeq" id="WP_346057334.1">
    <property type="nucleotide sequence ID" value="NZ_BAAAOP010000003.1"/>
</dbReference>
<organism evidence="2 3">
    <name type="scientific">Leucobacter alluvii</name>
    <dbReference type="NCBI Taxonomy" id="340321"/>
    <lineage>
        <taxon>Bacteria</taxon>
        <taxon>Bacillati</taxon>
        <taxon>Actinomycetota</taxon>
        <taxon>Actinomycetes</taxon>
        <taxon>Micrococcales</taxon>
        <taxon>Microbacteriaceae</taxon>
        <taxon>Leucobacter</taxon>
    </lineage>
</organism>
<evidence type="ECO:0000313" key="2">
    <source>
        <dbReference type="EMBL" id="GAA2186233.1"/>
    </source>
</evidence>
<keyword evidence="3" id="KW-1185">Reference proteome</keyword>
<evidence type="ECO:0000256" key="1">
    <source>
        <dbReference type="SAM" id="SignalP"/>
    </source>
</evidence>
<feature type="chain" id="PRO_5047285618" description="Ribosomally synthesized peptide with SipW-like signal peptide" evidence="1">
    <location>
        <begin position="28"/>
        <end position="211"/>
    </location>
</feature>
<accession>A0ABP5MUE4</accession>
<dbReference type="EMBL" id="BAAAOP010000003">
    <property type="protein sequence ID" value="GAA2186233.1"/>
    <property type="molecule type" value="Genomic_DNA"/>
</dbReference>
<proteinExistence type="predicted"/>
<sequence length="211" mass="21854">MKMKNTFAFGGAAVGVIALCTIGATSAAFLQSLSASGELSGEVTVAQGPDADKIYDDPNDPNIVVTVDADSDAGVLTTLPNDTLAYPTRTTGGFSLTAGLLDGSADANVRVTADVADGTPAWVREHLRVGIYVNDEMLNPDGVPLTMDQIDEIGGVDLGVLKAADAPSTIEYRIWLGSNSPAEAYHSEFALNATLVGETATGKVFDMNVEV</sequence>
<dbReference type="Proteomes" id="UP001501084">
    <property type="component" value="Unassembled WGS sequence"/>
</dbReference>